<dbReference type="EMBL" id="JASTZU010000063">
    <property type="protein sequence ID" value="MDL4843182.1"/>
    <property type="molecule type" value="Genomic_DNA"/>
</dbReference>
<keyword evidence="3" id="KW-1185">Reference proteome</keyword>
<dbReference type="Proteomes" id="UP001235343">
    <property type="component" value="Unassembled WGS sequence"/>
</dbReference>
<evidence type="ECO:0000256" key="1">
    <source>
        <dbReference type="SAM" id="MobiDB-lite"/>
    </source>
</evidence>
<proteinExistence type="predicted"/>
<evidence type="ECO:0000313" key="3">
    <source>
        <dbReference type="Proteomes" id="UP001235343"/>
    </source>
</evidence>
<evidence type="ECO:0000313" key="2">
    <source>
        <dbReference type="EMBL" id="MDL4843182.1"/>
    </source>
</evidence>
<name>A0ABT7LBD5_9BACI</name>
<sequence>MFDKFLKKIKQYSGSSSKKKHRRYKHSSSGRKSRRFSSSGHHRHSPFQGSHRYKRKGYGSSSS</sequence>
<comment type="caution">
    <text evidence="2">The sequence shown here is derived from an EMBL/GenBank/DDBJ whole genome shotgun (WGS) entry which is preliminary data.</text>
</comment>
<reference evidence="2 3" key="1">
    <citation type="submission" date="2023-06" db="EMBL/GenBank/DDBJ databases">
        <title>Aquibacillus rhizosphaerae LR5S19.</title>
        <authorList>
            <person name="Sun J.-Q."/>
        </authorList>
    </citation>
    <scope>NUCLEOTIDE SEQUENCE [LARGE SCALE GENOMIC DNA]</scope>
    <source>
        <strain evidence="2 3">LR5S19</strain>
    </source>
</reference>
<organism evidence="2 3">
    <name type="scientific">Aquibacillus rhizosphaerae</name>
    <dbReference type="NCBI Taxonomy" id="3051431"/>
    <lineage>
        <taxon>Bacteria</taxon>
        <taxon>Bacillati</taxon>
        <taxon>Bacillota</taxon>
        <taxon>Bacilli</taxon>
        <taxon>Bacillales</taxon>
        <taxon>Bacillaceae</taxon>
        <taxon>Aquibacillus</taxon>
    </lineage>
</organism>
<protein>
    <submittedName>
        <fullName evidence="2">Uncharacterized protein</fullName>
    </submittedName>
</protein>
<accession>A0ABT7LBD5</accession>
<feature type="region of interest" description="Disordered" evidence="1">
    <location>
        <begin position="1"/>
        <end position="63"/>
    </location>
</feature>
<gene>
    <name evidence="2" type="ORF">QQS35_22345</name>
</gene>
<dbReference type="RefSeq" id="WP_285934479.1">
    <property type="nucleotide sequence ID" value="NZ_JASTZU010000063.1"/>
</dbReference>
<feature type="compositionally biased region" description="Basic residues" evidence="1">
    <location>
        <begin position="17"/>
        <end position="57"/>
    </location>
</feature>